<proteinExistence type="predicted"/>
<organism evidence="1 2">
    <name type="scientific">Panagrellus redivivus</name>
    <name type="common">Microworm</name>
    <dbReference type="NCBI Taxonomy" id="6233"/>
    <lineage>
        <taxon>Eukaryota</taxon>
        <taxon>Metazoa</taxon>
        <taxon>Ecdysozoa</taxon>
        <taxon>Nematoda</taxon>
        <taxon>Chromadorea</taxon>
        <taxon>Rhabditida</taxon>
        <taxon>Tylenchina</taxon>
        <taxon>Panagrolaimomorpha</taxon>
        <taxon>Panagrolaimoidea</taxon>
        <taxon>Panagrolaimidae</taxon>
        <taxon>Panagrellus</taxon>
    </lineage>
</organism>
<dbReference type="WBParaSite" id="Pan_g11018.t1">
    <property type="protein sequence ID" value="Pan_g11018.t1"/>
    <property type="gene ID" value="Pan_g11018"/>
</dbReference>
<sequence>MVDTGFEGNDVNHGPEVSQVHGVRLHDHTDVTVDDMVYVLLKFARLCHLTDEAVSKLLKVIKLALPEKNKLPNTLPALRRVAQDAVPEGLHSTFIAYCPNCPNNICTCGSPSAYFVKIDIVSQLKRIINTYSEMIHEYPAKVMAEVGTFVDVQSGSAYRSKLMNVPPGHVPIAINEFVDGASYTNSTSIQTWPICMSVLNLDPQTRHSAKNVIIGGYWHGTKPDWDFIYSHIENVYSQTLDFENVLYYPFCAVVTHDMPGRASHLNLMSVNAKDSCPFCKTQGICFNHHMTYGAPGEPRTHAEFVQNSKAADALRLQYPNRKSTIAVGGSKGLTAVHEHCVVPDDVAIDAMHTVDTGPPKDDFTKLMEGCRNADFTLQRLTDEEKAEINDYILRINWPHEIDRKLRDISTFKNYKASEWKLYVLYVAPTVVATVVGRHHKEQAESILLYSAFVALVSKSQISQPDLNQAEKLINRWFLRRKNDWGPYSCTNKAHELCHIPSRIPINGPIRCYSGYWGEATLMTLGGYITQKNPATAAKQIHTRLEDAFRLRVWESSAKISDKAMAVVKDRSSKVKTTGTAGQLDSDSPYFQLLKHRHPFEDTFVTQSRLFIQKCRYDVYSSKSMANSILYFQDDKGAIHLGLLEYICTLLSGPELCVQKLYYEPLSKAFPEDFTHELVLRDEKTLKLYGYMPKNPHALSRIVIKPAQVTAKCIVIPFDEVSYVTSMSSVFEHN</sequence>
<dbReference type="AlphaFoldDB" id="A0A7E4UNX5"/>
<evidence type="ECO:0000313" key="1">
    <source>
        <dbReference type="Proteomes" id="UP000492821"/>
    </source>
</evidence>
<name>A0A7E4UNX5_PANRE</name>
<reference evidence="1" key="1">
    <citation type="journal article" date="2013" name="Genetics">
        <title>The draft genome and transcriptome of Panagrellus redivivus are shaped by the harsh demands of a free-living lifestyle.</title>
        <authorList>
            <person name="Srinivasan J."/>
            <person name="Dillman A.R."/>
            <person name="Macchietto M.G."/>
            <person name="Heikkinen L."/>
            <person name="Lakso M."/>
            <person name="Fracchia K.M."/>
            <person name="Antoshechkin I."/>
            <person name="Mortazavi A."/>
            <person name="Wong G."/>
            <person name="Sternberg P.W."/>
        </authorList>
    </citation>
    <scope>NUCLEOTIDE SEQUENCE [LARGE SCALE GENOMIC DNA]</scope>
    <source>
        <strain evidence="1">MT8872</strain>
    </source>
</reference>
<protein>
    <submittedName>
        <fullName evidence="2">DNA helicase</fullName>
    </submittedName>
</protein>
<accession>A0A7E4UNX5</accession>
<dbReference type="PANTHER" id="PTHR46579:SF1">
    <property type="entry name" value="F5_8 TYPE C DOMAIN-CONTAINING PROTEIN"/>
    <property type="match status" value="1"/>
</dbReference>
<dbReference type="Proteomes" id="UP000492821">
    <property type="component" value="Unassembled WGS sequence"/>
</dbReference>
<evidence type="ECO:0000313" key="2">
    <source>
        <dbReference type="WBParaSite" id="Pan_g11018.t1"/>
    </source>
</evidence>
<reference evidence="2" key="2">
    <citation type="submission" date="2020-10" db="UniProtKB">
        <authorList>
            <consortium name="WormBaseParasite"/>
        </authorList>
    </citation>
    <scope>IDENTIFICATION</scope>
</reference>
<dbReference type="InterPro" id="IPR009667">
    <property type="entry name" value="DUF1258"/>
</dbReference>
<keyword evidence="1" id="KW-1185">Reference proteome</keyword>
<dbReference type="Pfam" id="PF06869">
    <property type="entry name" value="DUF1258"/>
    <property type="match status" value="1"/>
</dbReference>
<dbReference type="PANTHER" id="PTHR46579">
    <property type="entry name" value="F5/8 TYPE C DOMAIN-CONTAINING PROTEIN-RELATED"/>
    <property type="match status" value="1"/>
</dbReference>